<dbReference type="Pfam" id="PF00484">
    <property type="entry name" value="Pro_CA"/>
    <property type="match status" value="1"/>
</dbReference>
<feature type="binding site" evidence="2">
    <location>
        <position position="52"/>
    </location>
    <ligand>
        <name>Zn(2+)</name>
        <dbReference type="ChEBI" id="CHEBI:29105"/>
    </ligand>
</feature>
<dbReference type="InterPro" id="IPR001765">
    <property type="entry name" value="Carbonic_anhydrase"/>
</dbReference>
<sequence length="204" mass="21513">MPMKRAQQALAALKAGNQRFIDEHQSPSGAISGEKRMELTQGQKPFAVILGCSDSRAPAELVFDQGLGDLFVIRVAGNIVAPSLIGSIEFSVAEFDTPLVVVMGHTECGAVTATLNDIKEPGVGVSHHIQSIVRRIKPAVTPLTDLVGVDNVTVSQAVKANVQKSVDQLLASSDLLEDALGSGKLNIVGACYNISTGVVEFYDD</sequence>
<feature type="binding site" evidence="2">
    <location>
        <position position="105"/>
    </location>
    <ligand>
        <name>Zn(2+)</name>
        <dbReference type="ChEBI" id="CHEBI:29105"/>
    </ligand>
</feature>
<organism evidence="3 4">
    <name type="scientific">Marinicella pacifica</name>
    <dbReference type="NCBI Taxonomy" id="1171543"/>
    <lineage>
        <taxon>Bacteria</taxon>
        <taxon>Pseudomonadati</taxon>
        <taxon>Pseudomonadota</taxon>
        <taxon>Gammaproteobacteria</taxon>
        <taxon>Lysobacterales</taxon>
        <taxon>Marinicellaceae</taxon>
        <taxon>Marinicella</taxon>
    </lineage>
</organism>
<reference evidence="3" key="1">
    <citation type="journal article" date="2014" name="Int. J. Syst. Evol. Microbiol.">
        <title>Complete genome sequence of Corynebacterium casei LMG S-19264T (=DSM 44701T), isolated from a smear-ripened cheese.</title>
        <authorList>
            <consortium name="US DOE Joint Genome Institute (JGI-PGF)"/>
            <person name="Walter F."/>
            <person name="Albersmeier A."/>
            <person name="Kalinowski J."/>
            <person name="Ruckert C."/>
        </authorList>
    </citation>
    <scope>NUCLEOTIDE SEQUENCE</scope>
    <source>
        <strain evidence="3">CGMCC 1.12181</strain>
    </source>
</reference>
<comment type="cofactor">
    <cofactor evidence="2">
        <name>Zn(2+)</name>
        <dbReference type="ChEBI" id="CHEBI:29105"/>
    </cofactor>
    <text evidence="2">Binds 1 zinc ion per subunit.</text>
</comment>
<dbReference type="EMBL" id="BMEO01000004">
    <property type="protein sequence ID" value="GGF93389.1"/>
    <property type="molecule type" value="Genomic_DNA"/>
</dbReference>
<keyword evidence="2" id="KW-0479">Metal-binding</keyword>
<dbReference type="AlphaFoldDB" id="A0A917FPU2"/>
<reference evidence="3" key="2">
    <citation type="submission" date="2020-09" db="EMBL/GenBank/DDBJ databases">
        <authorList>
            <person name="Sun Q."/>
            <person name="Zhou Y."/>
        </authorList>
    </citation>
    <scope>NUCLEOTIDE SEQUENCE</scope>
    <source>
        <strain evidence="3">CGMCC 1.12181</strain>
    </source>
</reference>
<dbReference type="Gene3D" id="3.40.1050.10">
    <property type="entry name" value="Carbonic anhydrase"/>
    <property type="match status" value="1"/>
</dbReference>
<dbReference type="GO" id="GO:0008270">
    <property type="term" value="F:zinc ion binding"/>
    <property type="evidence" value="ECO:0007669"/>
    <property type="project" value="InterPro"/>
</dbReference>
<dbReference type="SUPFAM" id="SSF53056">
    <property type="entry name" value="beta-carbonic anhydrase, cab"/>
    <property type="match status" value="1"/>
</dbReference>
<dbReference type="PANTHER" id="PTHR11002:SF79">
    <property type="entry name" value="CARBONIC ANHYDRASE 2"/>
    <property type="match status" value="1"/>
</dbReference>
<dbReference type="InterPro" id="IPR036874">
    <property type="entry name" value="Carbonic_anhydrase_sf"/>
</dbReference>
<evidence type="ECO:0000256" key="2">
    <source>
        <dbReference type="PIRSR" id="PIRSR601765-1"/>
    </source>
</evidence>
<proteinExistence type="inferred from homology"/>
<dbReference type="PANTHER" id="PTHR11002">
    <property type="entry name" value="CARBONIC ANHYDRASE"/>
    <property type="match status" value="1"/>
</dbReference>
<keyword evidence="4" id="KW-1185">Reference proteome</keyword>
<comment type="caution">
    <text evidence="3">The sequence shown here is derived from an EMBL/GenBank/DDBJ whole genome shotgun (WGS) entry which is preliminary data.</text>
</comment>
<evidence type="ECO:0000313" key="4">
    <source>
        <dbReference type="Proteomes" id="UP000605253"/>
    </source>
</evidence>
<evidence type="ECO:0000313" key="3">
    <source>
        <dbReference type="EMBL" id="GGF93389.1"/>
    </source>
</evidence>
<accession>A0A917FPU2</accession>
<dbReference type="Proteomes" id="UP000605253">
    <property type="component" value="Unassembled WGS sequence"/>
</dbReference>
<feature type="binding site" evidence="2">
    <location>
        <position position="54"/>
    </location>
    <ligand>
        <name>Zn(2+)</name>
        <dbReference type="ChEBI" id="CHEBI:29105"/>
    </ligand>
</feature>
<evidence type="ECO:0000256" key="1">
    <source>
        <dbReference type="ARBA" id="ARBA00006217"/>
    </source>
</evidence>
<dbReference type="SMART" id="SM00947">
    <property type="entry name" value="Pro_CA"/>
    <property type="match status" value="1"/>
</dbReference>
<keyword evidence="2" id="KW-0862">Zinc</keyword>
<gene>
    <name evidence="3" type="primary">cynT</name>
    <name evidence="3" type="ORF">GCM10011365_13290</name>
</gene>
<dbReference type="GO" id="GO:0004089">
    <property type="term" value="F:carbonate dehydratase activity"/>
    <property type="evidence" value="ECO:0007669"/>
    <property type="project" value="InterPro"/>
</dbReference>
<comment type="similarity">
    <text evidence="1">Belongs to the beta-class carbonic anhydrase family.</text>
</comment>
<name>A0A917FPU2_9GAMM</name>
<feature type="binding site" evidence="2">
    <location>
        <position position="108"/>
    </location>
    <ligand>
        <name>Zn(2+)</name>
        <dbReference type="ChEBI" id="CHEBI:29105"/>
    </ligand>
</feature>
<dbReference type="CDD" id="cd03378">
    <property type="entry name" value="beta_CA_cladeC"/>
    <property type="match status" value="1"/>
</dbReference>
<protein>
    <submittedName>
        <fullName evidence="3">Carbonic anhydrase</fullName>
    </submittedName>
</protein>